<dbReference type="InterPro" id="IPR029045">
    <property type="entry name" value="ClpP/crotonase-like_dom_sf"/>
</dbReference>
<feature type="signal peptide" evidence="7">
    <location>
        <begin position="1"/>
        <end position="18"/>
    </location>
</feature>
<dbReference type="InterPro" id="IPR036034">
    <property type="entry name" value="PDZ_sf"/>
</dbReference>
<proteinExistence type="inferred from homology"/>
<dbReference type="SMART" id="SM00245">
    <property type="entry name" value="TSPc"/>
    <property type="match status" value="1"/>
</dbReference>
<dbReference type="EMBL" id="JAIKTS010000003">
    <property type="protein sequence ID" value="MCL7715032.1"/>
    <property type="molecule type" value="Genomic_DNA"/>
</dbReference>
<keyword evidence="7" id="KW-0732">Signal</keyword>
<organism evidence="9 10">
    <name type="scientific">Stenotrophomonas mori</name>
    <dbReference type="NCBI Taxonomy" id="2871096"/>
    <lineage>
        <taxon>Bacteria</taxon>
        <taxon>Pseudomonadati</taxon>
        <taxon>Pseudomonadota</taxon>
        <taxon>Gammaproteobacteria</taxon>
        <taxon>Lysobacterales</taxon>
        <taxon>Lysobacteraceae</taxon>
        <taxon>Stenotrophomonas</taxon>
    </lineage>
</organism>
<dbReference type="PANTHER" id="PTHR32060:SF22">
    <property type="entry name" value="CARBOXYL-TERMINAL-PROCESSING PEPTIDASE 3, CHLOROPLASTIC"/>
    <property type="match status" value="1"/>
</dbReference>
<dbReference type="SUPFAM" id="SSF50156">
    <property type="entry name" value="PDZ domain-like"/>
    <property type="match status" value="1"/>
</dbReference>
<dbReference type="InterPro" id="IPR004447">
    <property type="entry name" value="Peptidase_S41A"/>
</dbReference>
<evidence type="ECO:0000256" key="3">
    <source>
        <dbReference type="ARBA" id="ARBA00022801"/>
    </source>
</evidence>
<dbReference type="SUPFAM" id="SSF52096">
    <property type="entry name" value="ClpP/crotonase"/>
    <property type="match status" value="1"/>
</dbReference>
<protein>
    <submittedName>
        <fullName evidence="9">Carboxy terminal-processing peptidase</fullName>
        <ecNumber evidence="9">3.4.21.102</ecNumber>
    </submittedName>
</protein>
<evidence type="ECO:0000259" key="8">
    <source>
        <dbReference type="PROSITE" id="PS50106"/>
    </source>
</evidence>
<feature type="compositionally biased region" description="Basic and acidic residues" evidence="6">
    <location>
        <begin position="623"/>
        <end position="644"/>
    </location>
</feature>
<dbReference type="Pfam" id="PF11818">
    <property type="entry name" value="DUF3340"/>
    <property type="match status" value="1"/>
</dbReference>
<dbReference type="Gene3D" id="3.90.226.10">
    <property type="entry name" value="2-enoyl-CoA Hydratase, Chain A, domain 1"/>
    <property type="match status" value="1"/>
</dbReference>
<evidence type="ECO:0000256" key="5">
    <source>
        <dbReference type="RuleBase" id="RU004404"/>
    </source>
</evidence>
<evidence type="ECO:0000256" key="1">
    <source>
        <dbReference type="ARBA" id="ARBA00009179"/>
    </source>
</evidence>
<keyword evidence="10" id="KW-1185">Reference proteome</keyword>
<feature type="region of interest" description="Disordered" evidence="6">
    <location>
        <begin position="703"/>
        <end position="723"/>
    </location>
</feature>
<evidence type="ECO:0000256" key="2">
    <source>
        <dbReference type="ARBA" id="ARBA00022670"/>
    </source>
</evidence>
<dbReference type="Gene3D" id="2.30.42.10">
    <property type="match status" value="1"/>
</dbReference>
<sequence length="723" mass="80141">MNYRVPAFLLAFALTVPAALLARATPAVPAAATPDQATTARLVYGLLSDSRYAYRPRPLDAATSQDVFKRYLESLDSGKQFFTREDVDGFAGLAERTGAAIRGGELDPAFEVFAVYRQRVTERVAYARQLLRQEPDFAVEERFDYDRKDVPWADAPELDELWRKSVKNDWLRLKLAGKSAADIRKTLDKRYATLLKGINEWKNEDVFSIFLNAYTRAVDPHTDYFTPRTAENFNQAMSLSLEGIGAQLQRQDDVVVIREIIAGGPASVDGTLQPGDRIVGVGQGRSGQMEDVIGWRIDDVVAKIRGAKDTQVRLEYIPAAEGLDGKHRMVTLTRQKVRLAEQAAKGETMTIPGVDGEPERRIGIVKLPTFYQDFEGRRRNATDYASATRDVGRLLAGFKADKLDGVVLDLRNNGGGSLDEAIELTGLFIEQGPVVQVRESGGRVTVNSDRNPGVAWDGPLAVLINRGSASASEIFAGAIQDYGRGLVIGETTFGKGTVQNVVPLDRWPASEKERFGQVKLTIAQFFRVSGSSTQHKGVVPDLAFPASVDASEFGESTYDNALPWTRIAAVPHTRYGNFAPIVPRLEARHTTRIRDDREFQWWQEDVDQFRTEAAKKYVSLNEAERRAERDRQETQRKQRQEIRKALGLPLDPLADDGSDDGLTGNERDIVKDAAREKAAEKRPDPLLKESASILADAVNLLENDRPLSAQVLPQSTGPGRWAD</sequence>
<evidence type="ECO:0000256" key="7">
    <source>
        <dbReference type="SAM" id="SignalP"/>
    </source>
</evidence>
<dbReference type="PANTHER" id="PTHR32060">
    <property type="entry name" value="TAIL-SPECIFIC PROTEASE"/>
    <property type="match status" value="1"/>
</dbReference>
<dbReference type="GO" id="GO:0004252">
    <property type="term" value="F:serine-type endopeptidase activity"/>
    <property type="evidence" value="ECO:0007669"/>
    <property type="project" value="UniProtKB-EC"/>
</dbReference>
<keyword evidence="2 5" id="KW-0645">Protease</keyword>
<dbReference type="EC" id="3.4.21.102" evidence="9"/>
<dbReference type="CDD" id="cd06782">
    <property type="entry name" value="cpPDZ_CPP-like"/>
    <property type="match status" value="1"/>
</dbReference>
<dbReference type="RefSeq" id="WP_250064313.1">
    <property type="nucleotide sequence ID" value="NZ_JAIKTS010000003.1"/>
</dbReference>
<name>A0ABT0SI65_9GAMM</name>
<feature type="domain" description="PDZ" evidence="8">
    <location>
        <begin position="244"/>
        <end position="307"/>
    </location>
</feature>
<keyword evidence="3 5" id="KW-0378">Hydrolase</keyword>
<dbReference type="InterPro" id="IPR005151">
    <property type="entry name" value="Tail-specific_protease"/>
</dbReference>
<evidence type="ECO:0000313" key="10">
    <source>
        <dbReference type="Proteomes" id="UP001431235"/>
    </source>
</evidence>
<reference evidence="9 10" key="1">
    <citation type="submission" date="2021-08" db="EMBL/GenBank/DDBJ databases">
        <title>Novel members of of the genus Stenotrophomonas from differernt environment.</title>
        <authorList>
            <person name="Deng Y."/>
        </authorList>
    </citation>
    <scope>NUCLEOTIDE SEQUENCE [LARGE SCALE GENOMIC DNA]</scope>
    <source>
        <strain evidence="9 10">CPCC 101365</strain>
    </source>
</reference>
<feature type="chain" id="PRO_5046546154" evidence="7">
    <location>
        <begin position="19"/>
        <end position="723"/>
    </location>
</feature>
<gene>
    <name evidence="9" type="ORF">K5L01_10280</name>
</gene>
<dbReference type="SMART" id="SM00228">
    <property type="entry name" value="PDZ"/>
    <property type="match status" value="1"/>
</dbReference>
<dbReference type="Pfam" id="PF03572">
    <property type="entry name" value="Peptidase_S41"/>
    <property type="match status" value="1"/>
</dbReference>
<comment type="similarity">
    <text evidence="1 5">Belongs to the peptidase S41A family.</text>
</comment>
<dbReference type="Proteomes" id="UP001431235">
    <property type="component" value="Unassembled WGS sequence"/>
</dbReference>
<dbReference type="InterPro" id="IPR020992">
    <property type="entry name" value="Tail_Prtase_C"/>
</dbReference>
<keyword evidence="4 5" id="KW-0720">Serine protease</keyword>
<dbReference type="Pfam" id="PF17804">
    <property type="entry name" value="TSP_NTD"/>
    <property type="match status" value="1"/>
</dbReference>
<dbReference type="NCBIfam" id="TIGR00225">
    <property type="entry name" value="prc"/>
    <property type="match status" value="1"/>
</dbReference>
<dbReference type="Pfam" id="PF00595">
    <property type="entry name" value="PDZ"/>
    <property type="match status" value="1"/>
</dbReference>
<evidence type="ECO:0000256" key="4">
    <source>
        <dbReference type="ARBA" id="ARBA00022825"/>
    </source>
</evidence>
<feature type="compositionally biased region" description="Basic and acidic residues" evidence="6">
    <location>
        <begin position="665"/>
        <end position="687"/>
    </location>
</feature>
<comment type="caution">
    <text evidence="9">The sequence shown here is derived from an EMBL/GenBank/DDBJ whole genome shotgun (WGS) entry which is preliminary data.</text>
</comment>
<dbReference type="InterPro" id="IPR001478">
    <property type="entry name" value="PDZ"/>
</dbReference>
<dbReference type="InterPro" id="IPR040573">
    <property type="entry name" value="TSP_N"/>
</dbReference>
<evidence type="ECO:0000313" key="9">
    <source>
        <dbReference type="EMBL" id="MCL7715032.1"/>
    </source>
</evidence>
<dbReference type="CDD" id="cd07560">
    <property type="entry name" value="Peptidase_S41_CPP"/>
    <property type="match status" value="1"/>
</dbReference>
<accession>A0ABT0SI65</accession>
<dbReference type="PROSITE" id="PS50106">
    <property type="entry name" value="PDZ"/>
    <property type="match status" value="1"/>
</dbReference>
<evidence type="ECO:0000256" key="6">
    <source>
        <dbReference type="SAM" id="MobiDB-lite"/>
    </source>
</evidence>
<feature type="region of interest" description="Disordered" evidence="6">
    <location>
        <begin position="623"/>
        <end position="689"/>
    </location>
</feature>